<keyword evidence="2" id="KW-0732">Signal</keyword>
<comment type="caution">
    <text evidence="3">The sequence shown here is derived from an EMBL/GenBank/DDBJ whole genome shotgun (WGS) entry which is preliminary data.</text>
</comment>
<name>A0A267GK52_9PLAT</name>
<sequence>SLIYPSVLEMRPAFRRETLPVLLVLLTQLSLPALAFYPDADDVNMDFMKKDPKAGPEIDRMMLMNTEDPKLRAEAEEAFQEIMRAKRLSKLQVCRRECVSEHELAEEFARCNSACEAAHKPGEYDELPTLQGTDEAAKKAAKQPGSEDAAEKKEL</sequence>
<keyword evidence="4" id="KW-1185">Reference proteome</keyword>
<evidence type="ECO:0000256" key="1">
    <source>
        <dbReference type="SAM" id="MobiDB-lite"/>
    </source>
</evidence>
<proteinExistence type="predicted"/>
<organism evidence="3 4">
    <name type="scientific">Macrostomum lignano</name>
    <dbReference type="NCBI Taxonomy" id="282301"/>
    <lineage>
        <taxon>Eukaryota</taxon>
        <taxon>Metazoa</taxon>
        <taxon>Spiralia</taxon>
        <taxon>Lophotrochozoa</taxon>
        <taxon>Platyhelminthes</taxon>
        <taxon>Rhabditophora</taxon>
        <taxon>Macrostomorpha</taxon>
        <taxon>Macrostomida</taxon>
        <taxon>Macrostomidae</taxon>
        <taxon>Macrostomum</taxon>
    </lineage>
</organism>
<feature type="signal peptide" evidence="2">
    <location>
        <begin position="1"/>
        <end position="35"/>
    </location>
</feature>
<evidence type="ECO:0000313" key="4">
    <source>
        <dbReference type="Proteomes" id="UP000215902"/>
    </source>
</evidence>
<protein>
    <submittedName>
        <fullName evidence="3">Uncharacterized protein</fullName>
    </submittedName>
</protein>
<dbReference type="EMBL" id="NIVC01000309">
    <property type="protein sequence ID" value="PAA85652.1"/>
    <property type="molecule type" value="Genomic_DNA"/>
</dbReference>
<feature type="non-terminal residue" evidence="3">
    <location>
        <position position="1"/>
    </location>
</feature>
<reference evidence="3 4" key="1">
    <citation type="submission" date="2017-06" db="EMBL/GenBank/DDBJ databases">
        <title>A platform for efficient transgenesis in Macrostomum lignano, a flatworm model organism for stem cell research.</title>
        <authorList>
            <person name="Berezikov E."/>
        </authorList>
    </citation>
    <scope>NUCLEOTIDE SEQUENCE [LARGE SCALE GENOMIC DNA]</scope>
    <source>
        <strain evidence="3">DV1</strain>
        <tissue evidence="3">Whole organism</tissue>
    </source>
</reference>
<accession>A0A267GK52</accession>
<feature type="region of interest" description="Disordered" evidence="1">
    <location>
        <begin position="124"/>
        <end position="155"/>
    </location>
</feature>
<gene>
    <name evidence="3" type="ORF">BOX15_Mlig032429g2</name>
</gene>
<evidence type="ECO:0000313" key="3">
    <source>
        <dbReference type="EMBL" id="PAA85652.1"/>
    </source>
</evidence>
<dbReference type="AlphaFoldDB" id="A0A267GK52"/>
<feature type="chain" id="PRO_5012854233" evidence="2">
    <location>
        <begin position="36"/>
        <end position="155"/>
    </location>
</feature>
<dbReference type="Proteomes" id="UP000215902">
    <property type="component" value="Unassembled WGS sequence"/>
</dbReference>
<evidence type="ECO:0000256" key="2">
    <source>
        <dbReference type="SAM" id="SignalP"/>
    </source>
</evidence>